<gene>
    <name evidence="2" type="ORF">ASR47_1009174</name>
</gene>
<dbReference type="STRING" id="1747903.ASR47_1009174"/>
<dbReference type="Pfam" id="PF07077">
    <property type="entry name" value="DUF1345"/>
    <property type="match status" value="1"/>
</dbReference>
<feature type="transmembrane region" description="Helical" evidence="1">
    <location>
        <begin position="197"/>
        <end position="219"/>
    </location>
</feature>
<feature type="transmembrane region" description="Helical" evidence="1">
    <location>
        <begin position="42"/>
        <end position="60"/>
    </location>
</feature>
<name>A0A1A7C2X3_9BURK</name>
<accession>A0A1A7C2X3</accession>
<sequence>MKIPLPFHGFVRSRPHLSLAIVIGVAAGVLLPSSWAPMTRVLTAWNVAVWLYLVTMGAMMMRANHHKVKQMARRQDERAAMVLCALSVASVMSLLAIFSQLSSIKSMGEEQRALHYGLTILTLVGSWFLVGALFCFHYAHLYYRADADRRPLKFPDDEQEPDYWDFLYFAFTLAVAVQTSDVTVQTRMMRQIVLGQSVLSFFFNLVVLGLSINIAAGLINN</sequence>
<feature type="transmembrane region" description="Helical" evidence="1">
    <location>
        <begin position="113"/>
        <end position="143"/>
    </location>
</feature>
<dbReference type="PATRIC" id="fig|1747903.4.peg.2944"/>
<dbReference type="AlphaFoldDB" id="A0A1A7C2X3"/>
<keyword evidence="1" id="KW-1133">Transmembrane helix</keyword>
<dbReference type="Gene3D" id="1.10.287.70">
    <property type="match status" value="1"/>
</dbReference>
<evidence type="ECO:0000256" key="1">
    <source>
        <dbReference type="SAM" id="Phobius"/>
    </source>
</evidence>
<dbReference type="InterPro" id="IPR009781">
    <property type="entry name" value="DUF1345"/>
</dbReference>
<reference evidence="2 3" key="1">
    <citation type="submission" date="2016-04" db="EMBL/GenBank/DDBJ databases">
        <title>Draft genome sequence of Janthinobacterium psychrotolerans sp. nov., isolated from freshwater sediments in Denmark.</title>
        <authorList>
            <person name="Gong X."/>
            <person name="Skrivergaard S."/>
            <person name="Korsgaard B.S."/>
            <person name="Schreiber L."/>
            <person name="Marshall I.P."/>
            <person name="Finster K."/>
            <person name="Schramm A."/>
        </authorList>
    </citation>
    <scope>NUCLEOTIDE SEQUENCE [LARGE SCALE GENOMIC DNA]</scope>
    <source>
        <strain evidence="2 3">S3-2</strain>
    </source>
</reference>
<protein>
    <submittedName>
        <fullName evidence="2">Putative membrane protein</fullName>
    </submittedName>
</protein>
<feature type="transmembrane region" description="Helical" evidence="1">
    <location>
        <begin position="16"/>
        <end position="36"/>
    </location>
</feature>
<dbReference type="EMBL" id="LOCQ01000054">
    <property type="protein sequence ID" value="OBV39359.1"/>
    <property type="molecule type" value="Genomic_DNA"/>
</dbReference>
<dbReference type="Proteomes" id="UP000092713">
    <property type="component" value="Unassembled WGS sequence"/>
</dbReference>
<keyword evidence="1" id="KW-0812">Transmembrane</keyword>
<evidence type="ECO:0000313" key="2">
    <source>
        <dbReference type="EMBL" id="OBV39359.1"/>
    </source>
</evidence>
<dbReference type="RefSeq" id="WP_065308116.1">
    <property type="nucleotide sequence ID" value="NZ_LOCQ01000054.1"/>
</dbReference>
<comment type="caution">
    <text evidence="2">The sequence shown here is derived from an EMBL/GenBank/DDBJ whole genome shotgun (WGS) entry which is preliminary data.</text>
</comment>
<keyword evidence="3" id="KW-1185">Reference proteome</keyword>
<evidence type="ECO:0000313" key="3">
    <source>
        <dbReference type="Proteomes" id="UP000092713"/>
    </source>
</evidence>
<proteinExistence type="predicted"/>
<dbReference type="OrthoDB" id="64737at2"/>
<keyword evidence="1" id="KW-0472">Membrane</keyword>
<organism evidence="2 3">
    <name type="scientific">Janthinobacterium psychrotolerans</name>
    <dbReference type="NCBI Taxonomy" id="1747903"/>
    <lineage>
        <taxon>Bacteria</taxon>
        <taxon>Pseudomonadati</taxon>
        <taxon>Pseudomonadota</taxon>
        <taxon>Betaproteobacteria</taxon>
        <taxon>Burkholderiales</taxon>
        <taxon>Oxalobacteraceae</taxon>
        <taxon>Janthinobacterium</taxon>
    </lineage>
</organism>
<feature type="transmembrane region" description="Helical" evidence="1">
    <location>
        <begin position="80"/>
        <end position="101"/>
    </location>
</feature>